<dbReference type="EMBL" id="NBNE01006192">
    <property type="protein sequence ID" value="OWZ02408.1"/>
    <property type="molecule type" value="Genomic_DNA"/>
</dbReference>
<protein>
    <recommendedName>
        <fullName evidence="1">PiggyBac transposable element-derived protein domain-containing protein</fullName>
    </recommendedName>
</protein>
<dbReference type="AlphaFoldDB" id="A0A225VC07"/>
<accession>A0A225VC07</accession>
<dbReference type="PANTHER" id="PTHR46599:SF3">
    <property type="entry name" value="PIGGYBAC TRANSPOSABLE ELEMENT-DERIVED PROTEIN 4"/>
    <property type="match status" value="1"/>
</dbReference>
<feature type="domain" description="PiggyBac transposable element-derived protein" evidence="1">
    <location>
        <begin position="269"/>
        <end position="405"/>
    </location>
</feature>
<organism evidence="2 3">
    <name type="scientific">Phytophthora megakarya</name>
    <dbReference type="NCBI Taxonomy" id="4795"/>
    <lineage>
        <taxon>Eukaryota</taxon>
        <taxon>Sar</taxon>
        <taxon>Stramenopiles</taxon>
        <taxon>Oomycota</taxon>
        <taxon>Peronosporomycetes</taxon>
        <taxon>Peronosporales</taxon>
        <taxon>Peronosporaceae</taxon>
        <taxon>Phytophthora</taxon>
    </lineage>
</organism>
<evidence type="ECO:0000259" key="1">
    <source>
        <dbReference type="Pfam" id="PF13843"/>
    </source>
</evidence>
<sequence>MCVVYADSVAGHFDNDQLADMAQNGWAVLPDNATAVITDAPVEDEMYSGYCGPSKTILASCESPLDVFYYFLPKSFWRQVASLTNLCWNQTFDARLEKAIEKEIRVTHRTQRSPEKLRRNLMKFMKILPHEIVQWIGLMLAHALSPRKRLDMHWFTQEKGVLPSGTFGRVMARDRFREISRFLHFTDNTAPAVTKDRAWKIRGQLKEGYVLRPRVAIDEEMLRGEWVLQEVDVGRKNDGEGAQSMDTKSDPAAVVRNVPSVFRGMPYEGRRLVTTDRFYTSIPLAQQLRTMGFNFVGTIQIKQRGWCKQVEFPFKKRPSTVRRCEFKMAVAESNPGLVAVGWADNKDVYFLGSQVSVEPTTVQRREKNGSVTIVPCPALVAEYQRYMGGVDRHDQLRLQSYSMQLSTRFVKYY</sequence>
<name>A0A225VC07_9STRA</name>
<dbReference type="Proteomes" id="UP000198211">
    <property type="component" value="Unassembled WGS sequence"/>
</dbReference>
<evidence type="ECO:0000313" key="3">
    <source>
        <dbReference type="Proteomes" id="UP000198211"/>
    </source>
</evidence>
<reference evidence="3" key="1">
    <citation type="submission" date="2017-03" db="EMBL/GenBank/DDBJ databases">
        <title>Phytopthora megakarya and P. palmivora, two closely related causual agents of cacao black pod achieved similar genome size and gene model numbers by different mechanisms.</title>
        <authorList>
            <person name="Ali S."/>
            <person name="Shao J."/>
            <person name="Larry D.J."/>
            <person name="Kronmiller B."/>
            <person name="Shen D."/>
            <person name="Strem M.D."/>
            <person name="Melnick R.L."/>
            <person name="Guiltinan M.J."/>
            <person name="Tyler B.M."/>
            <person name="Meinhardt L.W."/>
            <person name="Bailey B.A."/>
        </authorList>
    </citation>
    <scope>NUCLEOTIDE SEQUENCE [LARGE SCALE GENOMIC DNA]</scope>
    <source>
        <strain evidence="3">zdho120</strain>
    </source>
</reference>
<proteinExistence type="predicted"/>
<comment type="caution">
    <text evidence="2">The sequence shown here is derived from an EMBL/GenBank/DDBJ whole genome shotgun (WGS) entry which is preliminary data.</text>
</comment>
<feature type="domain" description="PiggyBac transposable element-derived protein" evidence="1">
    <location>
        <begin position="63"/>
        <end position="202"/>
    </location>
</feature>
<dbReference type="OrthoDB" id="110322at2759"/>
<keyword evidence="3" id="KW-1185">Reference proteome</keyword>
<evidence type="ECO:0000313" key="2">
    <source>
        <dbReference type="EMBL" id="OWZ02408.1"/>
    </source>
</evidence>
<dbReference type="PANTHER" id="PTHR46599">
    <property type="entry name" value="PIGGYBAC TRANSPOSABLE ELEMENT-DERIVED PROTEIN 4"/>
    <property type="match status" value="1"/>
</dbReference>
<dbReference type="STRING" id="4795.A0A225VC07"/>
<dbReference type="InterPro" id="IPR029526">
    <property type="entry name" value="PGBD"/>
</dbReference>
<dbReference type="Pfam" id="PF13843">
    <property type="entry name" value="DDE_Tnp_1_7"/>
    <property type="match status" value="2"/>
</dbReference>
<gene>
    <name evidence="2" type="ORF">PHMEG_00026043</name>
</gene>